<dbReference type="AlphaFoldDB" id="A0A4P9K5A9"/>
<dbReference type="NCBIfam" id="TIGR03635">
    <property type="entry name" value="uS17_bact"/>
    <property type="match status" value="1"/>
</dbReference>
<keyword evidence="4 6" id="KW-0689">Ribosomal protein</keyword>
<dbReference type="Gene3D" id="2.40.50.140">
    <property type="entry name" value="Nucleic acid-binding proteins"/>
    <property type="match status" value="1"/>
</dbReference>
<keyword evidence="5 6" id="KW-0687">Ribonucleoprotein</keyword>
<keyword evidence="2 6" id="KW-0699">rRNA-binding</keyword>
<evidence type="ECO:0000256" key="5">
    <source>
        <dbReference type="ARBA" id="ARBA00023274"/>
    </source>
</evidence>
<gene>
    <name evidence="6 7" type="primary">rpsQ</name>
    <name evidence="7" type="ORF">FE785_01610</name>
</gene>
<dbReference type="GO" id="GO:0022627">
    <property type="term" value="C:cytosolic small ribosomal subunit"/>
    <property type="evidence" value="ECO:0007669"/>
    <property type="project" value="UniProtKB-UniRule"/>
</dbReference>
<dbReference type="InterPro" id="IPR000266">
    <property type="entry name" value="Ribosomal_uS17"/>
</dbReference>
<dbReference type="PANTHER" id="PTHR10744">
    <property type="entry name" value="40S RIBOSOMAL PROTEIN S11 FAMILY MEMBER"/>
    <property type="match status" value="1"/>
</dbReference>
<keyword evidence="8" id="KW-1185">Reference proteome</keyword>
<name>A0A4P9K5A9_9GAMM</name>
<dbReference type="SUPFAM" id="SSF50249">
    <property type="entry name" value="Nucleic acid-binding proteins"/>
    <property type="match status" value="1"/>
</dbReference>
<evidence type="ECO:0000256" key="2">
    <source>
        <dbReference type="ARBA" id="ARBA00022730"/>
    </source>
</evidence>
<dbReference type="RefSeq" id="WP_138563755.1">
    <property type="nucleotide sequence ID" value="NZ_CP040602.1"/>
</dbReference>
<comment type="function">
    <text evidence="6">One of the primary rRNA binding proteins, it binds specifically to the 5'-end of 16S ribosomal RNA.</text>
</comment>
<proteinExistence type="inferred from homology"/>
<dbReference type="HAMAP" id="MF_01345_B">
    <property type="entry name" value="Ribosomal_uS17_B"/>
    <property type="match status" value="1"/>
</dbReference>
<dbReference type="EMBL" id="CP040602">
    <property type="protein sequence ID" value="QCU89417.1"/>
    <property type="molecule type" value="Genomic_DNA"/>
</dbReference>
<protein>
    <recommendedName>
        <fullName evidence="6">Small ribosomal subunit protein uS17</fullName>
    </recommendedName>
</protein>
<dbReference type="KEGG" id="thig:FE785_01610"/>
<dbReference type="Proteomes" id="UP000304864">
    <property type="component" value="Chromosome"/>
</dbReference>
<dbReference type="CDD" id="cd00364">
    <property type="entry name" value="Ribosomal_uS17"/>
    <property type="match status" value="1"/>
</dbReference>
<dbReference type="GO" id="GO:0006412">
    <property type="term" value="P:translation"/>
    <property type="evidence" value="ECO:0007669"/>
    <property type="project" value="UniProtKB-UniRule"/>
</dbReference>
<dbReference type="GO" id="GO:0003735">
    <property type="term" value="F:structural constituent of ribosome"/>
    <property type="evidence" value="ECO:0007669"/>
    <property type="project" value="UniProtKB-UniRule"/>
</dbReference>
<dbReference type="NCBIfam" id="NF004123">
    <property type="entry name" value="PRK05610.1"/>
    <property type="match status" value="1"/>
</dbReference>
<organism evidence="7 8">
    <name type="scientific">Thiomicrorhabdus sediminis</name>
    <dbReference type="NCBI Taxonomy" id="2580412"/>
    <lineage>
        <taxon>Bacteria</taxon>
        <taxon>Pseudomonadati</taxon>
        <taxon>Pseudomonadota</taxon>
        <taxon>Gammaproteobacteria</taxon>
        <taxon>Thiotrichales</taxon>
        <taxon>Piscirickettsiaceae</taxon>
        <taxon>Thiomicrorhabdus</taxon>
    </lineage>
</organism>
<evidence type="ECO:0000256" key="3">
    <source>
        <dbReference type="ARBA" id="ARBA00022884"/>
    </source>
</evidence>
<keyword evidence="3 6" id="KW-0694">RNA-binding</keyword>
<dbReference type="OrthoDB" id="9811714at2"/>
<dbReference type="InterPro" id="IPR012340">
    <property type="entry name" value="NA-bd_OB-fold"/>
</dbReference>
<sequence>MADQVKKARTMQGVVVSNGMQDSIVVLTSRYIKHAKYKKFVKKSTKIMAHDAENACGVGDTVTIQETAPISKNKSWTLLSIDEKAKI</sequence>
<reference evidence="7 8" key="1">
    <citation type="submission" date="2019-05" db="EMBL/GenBank/DDBJ databases">
        <title>Thiomicrorhabdus sediminis sp. nov, a novel sulfur-oxidizing bacterium isolated from coastal sediment.</title>
        <authorList>
            <person name="Liu X."/>
        </authorList>
    </citation>
    <scope>NUCLEOTIDE SEQUENCE [LARGE SCALE GENOMIC DNA]</scope>
    <source>
        <strain evidence="7 8">G1</strain>
    </source>
</reference>
<evidence type="ECO:0000313" key="7">
    <source>
        <dbReference type="EMBL" id="QCU89417.1"/>
    </source>
</evidence>
<accession>A0A4P9K5A9</accession>
<evidence type="ECO:0000313" key="8">
    <source>
        <dbReference type="Proteomes" id="UP000304864"/>
    </source>
</evidence>
<dbReference type="PRINTS" id="PR00973">
    <property type="entry name" value="RIBOSOMALS17"/>
</dbReference>
<dbReference type="PANTHER" id="PTHR10744:SF1">
    <property type="entry name" value="SMALL RIBOSOMAL SUBUNIT PROTEIN US17M"/>
    <property type="match status" value="1"/>
</dbReference>
<evidence type="ECO:0000256" key="1">
    <source>
        <dbReference type="ARBA" id="ARBA00010254"/>
    </source>
</evidence>
<evidence type="ECO:0000256" key="6">
    <source>
        <dbReference type="HAMAP-Rule" id="MF_01345"/>
    </source>
</evidence>
<dbReference type="Pfam" id="PF00366">
    <property type="entry name" value="Ribosomal_S17"/>
    <property type="match status" value="1"/>
</dbReference>
<evidence type="ECO:0000256" key="4">
    <source>
        <dbReference type="ARBA" id="ARBA00022980"/>
    </source>
</evidence>
<dbReference type="GO" id="GO:0019843">
    <property type="term" value="F:rRNA binding"/>
    <property type="evidence" value="ECO:0007669"/>
    <property type="project" value="UniProtKB-UniRule"/>
</dbReference>
<comment type="similarity">
    <text evidence="1 6">Belongs to the universal ribosomal protein uS17 family.</text>
</comment>
<dbReference type="InterPro" id="IPR019984">
    <property type="entry name" value="Ribosomal_uS17_bact/chlr"/>
</dbReference>
<comment type="subunit">
    <text evidence="6">Part of the 30S ribosomal subunit.</text>
</comment>